<dbReference type="EMBL" id="VSSQ01000059">
    <property type="protein sequence ID" value="MPL71413.1"/>
    <property type="molecule type" value="Genomic_DNA"/>
</dbReference>
<accession>A0A644TWR5</accession>
<dbReference type="AlphaFoldDB" id="A0A644TWR5"/>
<dbReference type="SUPFAM" id="SSF143100">
    <property type="entry name" value="TTHA1013/TTHA0281-like"/>
    <property type="match status" value="1"/>
</dbReference>
<proteinExistence type="predicted"/>
<organism evidence="1">
    <name type="scientific">bioreactor metagenome</name>
    <dbReference type="NCBI Taxonomy" id="1076179"/>
    <lineage>
        <taxon>unclassified sequences</taxon>
        <taxon>metagenomes</taxon>
        <taxon>ecological metagenomes</taxon>
    </lineage>
</organism>
<comment type="caution">
    <text evidence="1">The sequence shown here is derived from an EMBL/GenBank/DDBJ whole genome shotgun (WGS) entry which is preliminary data.</text>
</comment>
<dbReference type="InterPro" id="IPR035069">
    <property type="entry name" value="TTHA1013/TTHA0281-like"/>
</dbReference>
<dbReference type="Gene3D" id="3.30.160.250">
    <property type="match status" value="1"/>
</dbReference>
<name>A0A644TWR5_9ZZZZ</name>
<gene>
    <name evidence="1" type="ORF">SDC9_17188</name>
</gene>
<sequence length="136" mass="15486">MMITYYAFPALMECNALSGRYIVVFPDLPDLICQGETRESAFHDAEISLGLHLYHMEKDKKHIPNASDPASWTKGEGAEVIELEADTLKVRQVIDKKRVPKCIMIPKWLKDLGEEHEVNFVQILMEGLMEELGIPD</sequence>
<protein>
    <recommendedName>
        <fullName evidence="2">HicB-like antitoxin of toxin-antitoxin system domain-containing protein</fullName>
    </recommendedName>
</protein>
<reference evidence="1" key="1">
    <citation type="submission" date="2019-08" db="EMBL/GenBank/DDBJ databases">
        <authorList>
            <person name="Kucharzyk K."/>
            <person name="Murdoch R.W."/>
            <person name="Higgins S."/>
            <person name="Loffler F."/>
        </authorList>
    </citation>
    <scope>NUCLEOTIDE SEQUENCE</scope>
</reference>
<evidence type="ECO:0008006" key="2">
    <source>
        <dbReference type="Google" id="ProtNLM"/>
    </source>
</evidence>
<evidence type="ECO:0000313" key="1">
    <source>
        <dbReference type="EMBL" id="MPL71413.1"/>
    </source>
</evidence>